<evidence type="ECO:0000313" key="8">
    <source>
        <dbReference type="Proteomes" id="UP000824469"/>
    </source>
</evidence>
<dbReference type="Pfam" id="PF02362">
    <property type="entry name" value="B3"/>
    <property type="match status" value="2"/>
</dbReference>
<keyword evidence="4" id="KW-0539">Nucleus</keyword>
<dbReference type="PROSITE" id="PS50863">
    <property type="entry name" value="B3"/>
    <property type="match status" value="2"/>
</dbReference>
<feature type="non-terminal residue" evidence="7">
    <location>
        <position position="494"/>
    </location>
</feature>
<comment type="caution">
    <text evidence="7">The sequence shown here is derived from an EMBL/GenBank/DDBJ whole genome shotgun (WGS) entry which is preliminary data.</text>
</comment>
<sequence length="494" mass="56300">MADGNEDFRQKAGDILPPCKACTEICNRIHGKQKEKESSGGPSYFFKVMLGDFGHRLVTTMPIHPSSFFAHIYAYCENCFNVLFISLQRIPPAFVKNLIKETYEDMALEGPSGHQWIVKLWRGGTEMEFRQGWESFVRDHEIALGEFLVFKYICRSYFQVMIFGKSACEKKLTVFEPGKINSDLQKRCPASFQQPINSMCPLDLVYDQKKKNVRAEAGVSKAKSSSNGKPRKKLGHLQPSLAGKKHQTPKSAEPKNEEKSYQQAYFVSCRRPVAEAERKKALEDAKSFTSNKPFCLLLMKPSNVYQGFWLNIPRNCGDRLGLPRERTELTLVDPNNKEWDVKYLGDRHSPGLSGGWRSLTLDNNLEEGDVCILERVDESKNKIKIRVHVYRVVKKWTPYKKMEGRGIIDSTEIPMKPNKKMKSLRENVAINLTAKVFEQNQGKDAKQVPVKKEKVINGSNCHKLGESKCTFSISESLQRSPLREDMLTVESAVQ</sequence>
<evidence type="ECO:0000256" key="1">
    <source>
        <dbReference type="ARBA" id="ARBA00023015"/>
    </source>
</evidence>
<dbReference type="Gene3D" id="2.40.330.10">
    <property type="entry name" value="DNA-binding pseudobarrel domain"/>
    <property type="match status" value="2"/>
</dbReference>
<dbReference type="InterPro" id="IPR015300">
    <property type="entry name" value="DNA-bd_pseudobarrel_sf"/>
</dbReference>
<keyword evidence="3" id="KW-0804">Transcription</keyword>
<dbReference type="OMA" id="ACTEICN"/>
<evidence type="ECO:0000313" key="7">
    <source>
        <dbReference type="EMBL" id="KAH9309570.1"/>
    </source>
</evidence>
<keyword evidence="2" id="KW-0238">DNA-binding</keyword>
<organism evidence="7 8">
    <name type="scientific">Taxus chinensis</name>
    <name type="common">Chinese yew</name>
    <name type="synonym">Taxus wallichiana var. chinensis</name>
    <dbReference type="NCBI Taxonomy" id="29808"/>
    <lineage>
        <taxon>Eukaryota</taxon>
        <taxon>Viridiplantae</taxon>
        <taxon>Streptophyta</taxon>
        <taxon>Embryophyta</taxon>
        <taxon>Tracheophyta</taxon>
        <taxon>Spermatophyta</taxon>
        <taxon>Pinopsida</taxon>
        <taxon>Pinidae</taxon>
        <taxon>Conifers II</taxon>
        <taxon>Cupressales</taxon>
        <taxon>Taxaceae</taxon>
        <taxon>Taxus</taxon>
    </lineage>
</organism>
<evidence type="ECO:0000256" key="2">
    <source>
        <dbReference type="ARBA" id="ARBA00023125"/>
    </source>
</evidence>
<feature type="domain" description="TF-B3" evidence="6">
    <location>
        <begin position="295"/>
        <end position="393"/>
    </location>
</feature>
<keyword evidence="8" id="KW-1185">Reference proteome</keyword>
<protein>
    <recommendedName>
        <fullName evidence="6">TF-B3 domain-containing protein</fullName>
    </recommendedName>
</protein>
<gene>
    <name evidence="7" type="ORF">KI387_037481</name>
</gene>
<dbReference type="AlphaFoldDB" id="A0AA38FSD1"/>
<dbReference type="InterPro" id="IPR003340">
    <property type="entry name" value="B3_DNA-bd"/>
</dbReference>
<dbReference type="Proteomes" id="UP000824469">
    <property type="component" value="Unassembled WGS sequence"/>
</dbReference>
<dbReference type="SUPFAM" id="SSF101936">
    <property type="entry name" value="DNA-binding pseudobarrel domain"/>
    <property type="match status" value="2"/>
</dbReference>
<feature type="region of interest" description="Disordered" evidence="5">
    <location>
        <begin position="215"/>
        <end position="259"/>
    </location>
</feature>
<evidence type="ECO:0000259" key="6">
    <source>
        <dbReference type="PROSITE" id="PS50863"/>
    </source>
</evidence>
<accession>A0AA38FSD1</accession>
<feature type="domain" description="TF-B3" evidence="6">
    <location>
        <begin position="90"/>
        <end position="166"/>
    </location>
</feature>
<dbReference type="CDD" id="cd10017">
    <property type="entry name" value="B3_DNA"/>
    <property type="match status" value="2"/>
</dbReference>
<evidence type="ECO:0000256" key="3">
    <source>
        <dbReference type="ARBA" id="ARBA00023163"/>
    </source>
</evidence>
<reference evidence="7 8" key="1">
    <citation type="journal article" date="2021" name="Nat. Plants">
        <title>The Taxus genome provides insights into paclitaxel biosynthesis.</title>
        <authorList>
            <person name="Xiong X."/>
            <person name="Gou J."/>
            <person name="Liao Q."/>
            <person name="Li Y."/>
            <person name="Zhou Q."/>
            <person name="Bi G."/>
            <person name="Li C."/>
            <person name="Du R."/>
            <person name="Wang X."/>
            <person name="Sun T."/>
            <person name="Guo L."/>
            <person name="Liang H."/>
            <person name="Lu P."/>
            <person name="Wu Y."/>
            <person name="Zhang Z."/>
            <person name="Ro D.K."/>
            <person name="Shang Y."/>
            <person name="Huang S."/>
            <person name="Yan J."/>
        </authorList>
    </citation>
    <scope>NUCLEOTIDE SEQUENCE [LARGE SCALE GENOMIC DNA]</scope>
    <source>
        <strain evidence="7">Ta-2019</strain>
    </source>
</reference>
<name>A0AA38FSD1_TAXCH</name>
<evidence type="ECO:0000256" key="5">
    <source>
        <dbReference type="SAM" id="MobiDB-lite"/>
    </source>
</evidence>
<dbReference type="GO" id="GO:0003677">
    <property type="term" value="F:DNA binding"/>
    <property type="evidence" value="ECO:0007669"/>
    <property type="project" value="UniProtKB-KW"/>
</dbReference>
<dbReference type="EMBL" id="JAHRHJ020000007">
    <property type="protein sequence ID" value="KAH9309570.1"/>
    <property type="molecule type" value="Genomic_DNA"/>
</dbReference>
<keyword evidence="1" id="KW-0805">Transcription regulation</keyword>
<dbReference type="InterPro" id="IPR044837">
    <property type="entry name" value="REM16-like"/>
</dbReference>
<dbReference type="SMART" id="SM01019">
    <property type="entry name" value="B3"/>
    <property type="match status" value="2"/>
</dbReference>
<evidence type="ECO:0000256" key="4">
    <source>
        <dbReference type="ARBA" id="ARBA00023242"/>
    </source>
</evidence>
<proteinExistence type="predicted"/>
<dbReference type="PANTHER" id="PTHR31391">
    <property type="entry name" value="B3 DOMAIN-CONTAINING PROTEIN OS11G0197600-RELATED"/>
    <property type="match status" value="1"/>
</dbReference>
<dbReference type="PANTHER" id="PTHR31391:SF4">
    <property type="entry name" value="B3 DOMAIN-CONTAINING PROTEIN OS03G0184500"/>
    <property type="match status" value="1"/>
</dbReference>